<feature type="compositionally biased region" description="Low complexity" evidence="1">
    <location>
        <begin position="423"/>
        <end position="433"/>
    </location>
</feature>
<feature type="compositionally biased region" description="Low complexity" evidence="1">
    <location>
        <begin position="374"/>
        <end position="390"/>
    </location>
</feature>
<dbReference type="AlphaFoldDB" id="A0AAN6VS66"/>
<feature type="compositionally biased region" description="Pro residues" evidence="1">
    <location>
        <begin position="397"/>
        <end position="406"/>
    </location>
</feature>
<reference evidence="2" key="2">
    <citation type="submission" date="2023-05" db="EMBL/GenBank/DDBJ databases">
        <authorList>
            <consortium name="Lawrence Berkeley National Laboratory"/>
            <person name="Steindorff A."/>
            <person name="Hensen N."/>
            <person name="Bonometti L."/>
            <person name="Westerberg I."/>
            <person name="Brannstrom I.O."/>
            <person name="Guillou S."/>
            <person name="Cros-Aarteil S."/>
            <person name="Calhoun S."/>
            <person name="Haridas S."/>
            <person name="Kuo A."/>
            <person name="Mondo S."/>
            <person name="Pangilinan J."/>
            <person name="Riley R."/>
            <person name="Labutti K."/>
            <person name="Andreopoulos B."/>
            <person name="Lipzen A."/>
            <person name="Chen C."/>
            <person name="Yanf M."/>
            <person name="Daum C."/>
            <person name="Ng V."/>
            <person name="Clum A."/>
            <person name="Ohm R."/>
            <person name="Martin F."/>
            <person name="Silar P."/>
            <person name="Natvig D."/>
            <person name="Lalanne C."/>
            <person name="Gautier V."/>
            <person name="Ament-Velasquez S.L."/>
            <person name="Kruys A."/>
            <person name="Hutchinson M.I."/>
            <person name="Powell A.J."/>
            <person name="Barry K."/>
            <person name="Miller A.N."/>
            <person name="Grigoriev I.V."/>
            <person name="Debuchy R."/>
            <person name="Gladieux P."/>
            <person name="Thoren M.H."/>
            <person name="Johannesson H."/>
        </authorList>
    </citation>
    <scope>NUCLEOTIDE SEQUENCE</scope>
    <source>
        <strain evidence="2">CBS 538.74</strain>
    </source>
</reference>
<feature type="compositionally biased region" description="Pro residues" evidence="1">
    <location>
        <begin position="332"/>
        <end position="348"/>
    </location>
</feature>
<accession>A0AAN6VS66</accession>
<keyword evidence="3" id="KW-1185">Reference proteome</keyword>
<dbReference type="Proteomes" id="UP001302745">
    <property type="component" value="Unassembled WGS sequence"/>
</dbReference>
<feature type="region of interest" description="Disordered" evidence="1">
    <location>
        <begin position="238"/>
        <end position="450"/>
    </location>
</feature>
<feature type="compositionally biased region" description="Polar residues" evidence="1">
    <location>
        <begin position="1"/>
        <end position="17"/>
    </location>
</feature>
<name>A0AAN6VS66_9PEZI</name>
<evidence type="ECO:0000256" key="1">
    <source>
        <dbReference type="SAM" id="MobiDB-lite"/>
    </source>
</evidence>
<proteinExistence type="predicted"/>
<feature type="compositionally biased region" description="Low complexity" evidence="1">
    <location>
        <begin position="407"/>
        <end position="416"/>
    </location>
</feature>
<sequence>MAIQQTSTNSSATSLSQKLRELGRLKAKGGEKLEKHFESVHTPDRPTRLVTPVEAPTEEECGDEIARWQQASTKGHSTMFTRGQYERTDTVGQRAPRPPPDRLEQEQKPPAWYETQTSTLTTLNRQDDFIVAAESDDDDDGPARSQNATGLVYGSDGLLCCRKNVTYPYPFIFRYGSIAAIHKPSSELRMDVYRRGFCPFCRKYFGNDPLPLACPYLDCERDLRICLEYPNRREIKKAPPRLAQRPFLDTRPRGVASGMAQGVGLRQPVPSLTVEAPTPTEEQRSARPPQRHRSPSPCHTVRTIWPSPLGIYNPTETSQSSTPERQKYMEKPLPPPPPSPPPPPPITHPAPISERHQQLYKQQRQQHHIASQLRTSSPSPLSRSNSTSRSTSRHRPTTPPAVPSSPAPRRGGAPPSRLREQQSSFSFSSSSSSTASKTAERRGRRASSSLKVDDANFLAWKKPEERARFEREVRERGGYGDLFMDIIGQYEEEGAEGVGFI</sequence>
<evidence type="ECO:0000313" key="2">
    <source>
        <dbReference type="EMBL" id="KAK4155460.1"/>
    </source>
</evidence>
<reference evidence="2" key="1">
    <citation type="journal article" date="2023" name="Mol. Phylogenet. Evol.">
        <title>Genome-scale phylogeny and comparative genomics of the fungal order Sordariales.</title>
        <authorList>
            <person name="Hensen N."/>
            <person name="Bonometti L."/>
            <person name="Westerberg I."/>
            <person name="Brannstrom I.O."/>
            <person name="Guillou S."/>
            <person name="Cros-Aarteil S."/>
            <person name="Calhoun S."/>
            <person name="Haridas S."/>
            <person name="Kuo A."/>
            <person name="Mondo S."/>
            <person name="Pangilinan J."/>
            <person name="Riley R."/>
            <person name="LaButti K."/>
            <person name="Andreopoulos B."/>
            <person name="Lipzen A."/>
            <person name="Chen C."/>
            <person name="Yan M."/>
            <person name="Daum C."/>
            <person name="Ng V."/>
            <person name="Clum A."/>
            <person name="Steindorff A."/>
            <person name="Ohm R.A."/>
            <person name="Martin F."/>
            <person name="Silar P."/>
            <person name="Natvig D.O."/>
            <person name="Lalanne C."/>
            <person name="Gautier V."/>
            <person name="Ament-Velasquez S.L."/>
            <person name="Kruys A."/>
            <person name="Hutchinson M.I."/>
            <person name="Powell A.J."/>
            <person name="Barry K."/>
            <person name="Miller A.N."/>
            <person name="Grigoriev I.V."/>
            <person name="Debuchy R."/>
            <person name="Gladieux P."/>
            <person name="Hiltunen Thoren M."/>
            <person name="Johannesson H."/>
        </authorList>
    </citation>
    <scope>NUCLEOTIDE SEQUENCE</scope>
    <source>
        <strain evidence="2">CBS 538.74</strain>
    </source>
</reference>
<comment type="caution">
    <text evidence="2">The sequence shown here is derived from an EMBL/GenBank/DDBJ whole genome shotgun (WGS) entry which is preliminary data.</text>
</comment>
<protein>
    <submittedName>
        <fullName evidence="2">Uncharacterized protein</fullName>
    </submittedName>
</protein>
<feature type="region of interest" description="Disordered" evidence="1">
    <location>
        <begin position="1"/>
        <end position="108"/>
    </location>
</feature>
<organism evidence="2 3">
    <name type="scientific">Chaetomidium leptoderma</name>
    <dbReference type="NCBI Taxonomy" id="669021"/>
    <lineage>
        <taxon>Eukaryota</taxon>
        <taxon>Fungi</taxon>
        <taxon>Dikarya</taxon>
        <taxon>Ascomycota</taxon>
        <taxon>Pezizomycotina</taxon>
        <taxon>Sordariomycetes</taxon>
        <taxon>Sordariomycetidae</taxon>
        <taxon>Sordariales</taxon>
        <taxon>Chaetomiaceae</taxon>
        <taxon>Chaetomidium</taxon>
    </lineage>
</organism>
<feature type="compositionally biased region" description="Basic and acidic residues" evidence="1">
    <location>
        <begin position="18"/>
        <end position="47"/>
    </location>
</feature>
<evidence type="ECO:0000313" key="3">
    <source>
        <dbReference type="Proteomes" id="UP001302745"/>
    </source>
</evidence>
<feature type="compositionally biased region" description="Polar residues" evidence="1">
    <location>
        <begin position="314"/>
        <end position="323"/>
    </location>
</feature>
<feature type="compositionally biased region" description="Polar residues" evidence="1">
    <location>
        <begin position="69"/>
        <end position="81"/>
    </location>
</feature>
<dbReference type="EMBL" id="MU856887">
    <property type="protein sequence ID" value="KAK4155460.1"/>
    <property type="molecule type" value="Genomic_DNA"/>
</dbReference>
<gene>
    <name evidence="2" type="ORF">C8A00DRAFT_31698</name>
</gene>